<accession>A0A7J8RZN0</accession>
<keyword evidence="2" id="KW-0812">Transmembrane</keyword>
<reference evidence="8 9" key="1">
    <citation type="journal article" date="2019" name="Genome Biol. Evol.">
        <title>Insights into the evolution of the New World diploid cottons (Gossypium, subgenus Houzingenia) based on genome sequencing.</title>
        <authorList>
            <person name="Grover C.E."/>
            <person name="Arick M.A. 2nd"/>
            <person name="Thrash A."/>
            <person name="Conover J.L."/>
            <person name="Sanders W.S."/>
            <person name="Peterson D.G."/>
            <person name="Frelichowski J.E."/>
            <person name="Scheffler J.A."/>
            <person name="Scheffler B.E."/>
            <person name="Wendel J.F."/>
        </authorList>
    </citation>
    <scope>NUCLEOTIDE SEQUENCE [LARGE SCALE GENOMIC DNA]</scope>
    <source>
        <strain evidence="8">27</strain>
        <tissue evidence="8">Leaf</tissue>
    </source>
</reference>
<evidence type="ECO:0000256" key="2">
    <source>
        <dbReference type="ARBA" id="ARBA00022692"/>
    </source>
</evidence>
<name>A0A7J8RZN0_GOSDV</name>
<keyword evidence="6" id="KW-0675">Receptor</keyword>
<keyword evidence="7" id="KW-0325">Glycoprotein</keyword>
<dbReference type="Proteomes" id="UP000593561">
    <property type="component" value="Unassembled WGS sequence"/>
</dbReference>
<evidence type="ECO:0000256" key="3">
    <source>
        <dbReference type="ARBA" id="ARBA00022729"/>
    </source>
</evidence>
<evidence type="ECO:0000256" key="5">
    <source>
        <dbReference type="ARBA" id="ARBA00023136"/>
    </source>
</evidence>
<organism evidence="8 9">
    <name type="scientific">Gossypium davidsonii</name>
    <name type="common">Davidson's cotton</name>
    <name type="synonym">Gossypium klotzschianum subsp. davidsonii</name>
    <dbReference type="NCBI Taxonomy" id="34287"/>
    <lineage>
        <taxon>Eukaryota</taxon>
        <taxon>Viridiplantae</taxon>
        <taxon>Streptophyta</taxon>
        <taxon>Embryophyta</taxon>
        <taxon>Tracheophyta</taxon>
        <taxon>Spermatophyta</taxon>
        <taxon>Magnoliopsida</taxon>
        <taxon>eudicotyledons</taxon>
        <taxon>Gunneridae</taxon>
        <taxon>Pentapetalae</taxon>
        <taxon>rosids</taxon>
        <taxon>malvids</taxon>
        <taxon>Malvales</taxon>
        <taxon>Malvaceae</taxon>
        <taxon>Malvoideae</taxon>
        <taxon>Gossypium</taxon>
    </lineage>
</organism>
<sequence>MPTWFLNLPTQFEYLNLSYNQLNGGISYLNVTNSIDLSSNRFTGPLPRVLSTLRYLFLSNNSFSGSLSELICNPSLKEMVALYIDINLLTGEIPDCWNHWENLSYLNLGNNNLTGKIPPTLGYTNPCMLNLRNNSMFGELPST</sequence>
<keyword evidence="5" id="KW-0472">Membrane</keyword>
<keyword evidence="3" id="KW-0732">Signal</keyword>
<dbReference type="InterPro" id="IPR032675">
    <property type="entry name" value="LRR_dom_sf"/>
</dbReference>
<evidence type="ECO:0000256" key="7">
    <source>
        <dbReference type="ARBA" id="ARBA00023180"/>
    </source>
</evidence>
<dbReference type="Gene3D" id="3.80.10.10">
    <property type="entry name" value="Ribonuclease Inhibitor"/>
    <property type="match status" value="1"/>
</dbReference>
<dbReference type="SUPFAM" id="SSF52058">
    <property type="entry name" value="L domain-like"/>
    <property type="match status" value="1"/>
</dbReference>
<protein>
    <recommendedName>
        <fullName evidence="10">Leucine-rich repeat-containing N-terminal plant-type domain-containing protein</fullName>
    </recommendedName>
</protein>
<dbReference type="PANTHER" id="PTHR48063">
    <property type="entry name" value="LRR RECEPTOR-LIKE KINASE"/>
    <property type="match status" value="1"/>
</dbReference>
<keyword evidence="9" id="KW-1185">Reference proteome</keyword>
<evidence type="ECO:0000256" key="4">
    <source>
        <dbReference type="ARBA" id="ARBA00022989"/>
    </source>
</evidence>
<comment type="caution">
    <text evidence="8">The sequence shown here is derived from an EMBL/GenBank/DDBJ whole genome shotgun (WGS) entry which is preliminary data.</text>
</comment>
<dbReference type="EMBL" id="JABFAC010000007">
    <property type="protein sequence ID" value="MBA0619301.1"/>
    <property type="molecule type" value="Genomic_DNA"/>
</dbReference>
<dbReference type="GO" id="GO:0016020">
    <property type="term" value="C:membrane"/>
    <property type="evidence" value="ECO:0007669"/>
    <property type="project" value="UniProtKB-SubCell"/>
</dbReference>
<gene>
    <name evidence="8" type="ORF">Godav_028503</name>
</gene>
<dbReference type="Pfam" id="PF00560">
    <property type="entry name" value="LRR_1"/>
    <property type="match status" value="3"/>
</dbReference>
<evidence type="ECO:0000313" key="9">
    <source>
        <dbReference type="Proteomes" id="UP000593561"/>
    </source>
</evidence>
<comment type="subcellular location">
    <subcellularLocation>
        <location evidence="1">Membrane</location>
        <topology evidence="1">Single-pass type I membrane protein</topology>
    </subcellularLocation>
</comment>
<dbReference type="PANTHER" id="PTHR48063:SF48">
    <property type="entry name" value="LRR RECEPTOR-LIKE SERINE_THREONINE-PROTEIN KINASE FLS2"/>
    <property type="match status" value="1"/>
</dbReference>
<evidence type="ECO:0000256" key="6">
    <source>
        <dbReference type="ARBA" id="ARBA00023170"/>
    </source>
</evidence>
<evidence type="ECO:0008006" key="10">
    <source>
        <dbReference type="Google" id="ProtNLM"/>
    </source>
</evidence>
<evidence type="ECO:0000313" key="8">
    <source>
        <dbReference type="EMBL" id="MBA0619301.1"/>
    </source>
</evidence>
<evidence type="ECO:0000256" key="1">
    <source>
        <dbReference type="ARBA" id="ARBA00004479"/>
    </source>
</evidence>
<dbReference type="InterPro" id="IPR001611">
    <property type="entry name" value="Leu-rich_rpt"/>
</dbReference>
<keyword evidence="4" id="KW-1133">Transmembrane helix</keyword>
<dbReference type="InterPro" id="IPR046956">
    <property type="entry name" value="RLP23-like"/>
</dbReference>
<dbReference type="AlphaFoldDB" id="A0A7J8RZN0"/>
<proteinExistence type="predicted"/>